<reference evidence="1 2" key="1">
    <citation type="journal article" date="2019" name="Genome Biol. Evol.">
        <title>Day and night: Metabolic profiles and evolutionary relationships of six axenic non-marine cyanobacteria.</title>
        <authorList>
            <person name="Will S.E."/>
            <person name="Henke P."/>
            <person name="Boedeker C."/>
            <person name="Huang S."/>
            <person name="Brinkmann H."/>
            <person name="Rohde M."/>
            <person name="Jarek M."/>
            <person name="Friedl T."/>
            <person name="Seufert S."/>
            <person name="Schumacher M."/>
            <person name="Overmann J."/>
            <person name="Neumann-Schaal M."/>
            <person name="Petersen J."/>
        </authorList>
    </citation>
    <scope>NUCLEOTIDE SEQUENCE [LARGE SCALE GENOMIC DNA]</scope>
    <source>
        <strain evidence="1 2">PCC 6912</strain>
    </source>
</reference>
<dbReference type="AlphaFoldDB" id="A0A3S0ZY49"/>
<gene>
    <name evidence="1" type="ORF">PCC6912_23750</name>
</gene>
<dbReference type="EMBL" id="RSCJ01000008">
    <property type="protein sequence ID" value="RUR83001.1"/>
    <property type="molecule type" value="Genomic_DNA"/>
</dbReference>
<name>A0A3S0ZY49_CHLFR</name>
<evidence type="ECO:0000313" key="1">
    <source>
        <dbReference type="EMBL" id="RUR83001.1"/>
    </source>
</evidence>
<dbReference type="Proteomes" id="UP000268857">
    <property type="component" value="Unassembled WGS sequence"/>
</dbReference>
<comment type="caution">
    <text evidence="1">The sequence shown here is derived from an EMBL/GenBank/DDBJ whole genome shotgun (WGS) entry which is preliminary data.</text>
</comment>
<sequence>MQTKVKLRGELLFNEGSLTRIGSSAVFWFKRLIAAAGGGLVRYANEGDFNYNFVNFNVGVQQRLAPGMYGQLGWVQERLYRDNDGDRLLLDDSVQK</sequence>
<keyword evidence="2" id="KW-1185">Reference proteome</keyword>
<proteinExistence type="predicted"/>
<organism evidence="1 2">
    <name type="scientific">Chlorogloeopsis fritschii PCC 6912</name>
    <dbReference type="NCBI Taxonomy" id="211165"/>
    <lineage>
        <taxon>Bacteria</taxon>
        <taxon>Bacillati</taxon>
        <taxon>Cyanobacteriota</taxon>
        <taxon>Cyanophyceae</taxon>
        <taxon>Nostocales</taxon>
        <taxon>Chlorogloeopsidaceae</taxon>
        <taxon>Chlorogloeopsis</taxon>
    </lineage>
</organism>
<evidence type="ECO:0000313" key="2">
    <source>
        <dbReference type="Proteomes" id="UP000268857"/>
    </source>
</evidence>
<accession>A0A3S0ZY49</accession>
<protein>
    <submittedName>
        <fullName evidence="1">Uncharacterized protein</fullName>
    </submittedName>
</protein>